<evidence type="ECO:0000313" key="2">
    <source>
        <dbReference type="EMBL" id="MBK0421172.1"/>
    </source>
</evidence>
<dbReference type="RefSeq" id="WP_200131353.1">
    <property type="nucleotide sequence ID" value="NZ_JAEHOI010000002.1"/>
</dbReference>
<dbReference type="SUPFAM" id="SSF50199">
    <property type="entry name" value="Staphylococcal nuclease"/>
    <property type="match status" value="1"/>
</dbReference>
<evidence type="ECO:0008006" key="4">
    <source>
        <dbReference type="Google" id="ProtNLM"/>
    </source>
</evidence>
<name>A0A934UXQ2_9MICO</name>
<feature type="region of interest" description="Disordered" evidence="1">
    <location>
        <begin position="137"/>
        <end position="159"/>
    </location>
</feature>
<organism evidence="2 3">
    <name type="scientific">Leucobacter edaphi</name>
    <dbReference type="NCBI Taxonomy" id="2796472"/>
    <lineage>
        <taxon>Bacteria</taxon>
        <taxon>Bacillati</taxon>
        <taxon>Actinomycetota</taxon>
        <taxon>Actinomycetes</taxon>
        <taxon>Micrococcales</taxon>
        <taxon>Microbacteriaceae</taxon>
        <taxon>Leucobacter</taxon>
    </lineage>
</organism>
<proteinExistence type="predicted"/>
<evidence type="ECO:0000256" key="1">
    <source>
        <dbReference type="SAM" id="MobiDB-lite"/>
    </source>
</evidence>
<feature type="compositionally biased region" description="Pro residues" evidence="1">
    <location>
        <begin position="95"/>
        <end position="118"/>
    </location>
</feature>
<comment type="caution">
    <text evidence="2">The sequence shown here is derived from an EMBL/GenBank/DDBJ whole genome shotgun (WGS) entry which is preliminary data.</text>
</comment>
<evidence type="ECO:0000313" key="3">
    <source>
        <dbReference type="Proteomes" id="UP000618733"/>
    </source>
</evidence>
<dbReference type="AlphaFoldDB" id="A0A934UXQ2"/>
<keyword evidence="3" id="KW-1185">Reference proteome</keyword>
<dbReference type="EMBL" id="JAEHOI010000002">
    <property type="protein sequence ID" value="MBK0421172.1"/>
    <property type="molecule type" value="Genomic_DNA"/>
</dbReference>
<dbReference type="InterPro" id="IPR035437">
    <property type="entry name" value="SNase_OB-fold_sf"/>
</dbReference>
<feature type="region of interest" description="Disordered" evidence="1">
    <location>
        <begin position="91"/>
        <end position="124"/>
    </location>
</feature>
<reference evidence="2" key="1">
    <citation type="submission" date="2020-12" db="EMBL/GenBank/DDBJ databases">
        <title>Leucobacter sp. CAS2, isolated from Chromium sludge.</title>
        <authorList>
            <person name="Xu Z."/>
        </authorList>
    </citation>
    <scope>NUCLEOTIDE SEQUENCE</scope>
    <source>
        <strain evidence="2">CSA2</strain>
    </source>
</reference>
<protein>
    <recommendedName>
        <fullName evidence="4">Excalibur calcium-binding domain-containing protein</fullName>
    </recommendedName>
</protein>
<dbReference type="Proteomes" id="UP000618733">
    <property type="component" value="Unassembled WGS sequence"/>
</dbReference>
<gene>
    <name evidence="2" type="ORF">JD292_03630</name>
</gene>
<feature type="region of interest" description="Disordered" evidence="1">
    <location>
        <begin position="1"/>
        <end position="20"/>
    </location>
</feature>
<sequence>MIRTHLTAGDPVTLDLPAGQDNTDRHGRLLRTVRTASGVDIGRAQLEAGNAVARYDSRDGYPTHPNEQLYRSLGRATLDANKRVVTTACAANGQAPPPTVPAPTQQPKPGTATPPPPAGATQWEDGAWYTEYRSCSALKRNPNGNPTGPFNRDRPEERGAYNWFQYGTGFRGDGDGDGLACE</sequence>
<accession>A0A934UXQ2</accession>